<evidence type="ECO:0000313" key="2">
    <source>
        <dbReference type="Proteomes" id="UP000297453"/>
    </source>
</evidence>
<dbReference type="AlphaFoldDB" id="A0A4R9G6F7"/>
<keyword evidence="2" id="KW-1185">Reference proteome</keyword>
<evidence type="ECO:0000313" key="1">
    <source>
        <dbReference type="EMBL" id="TGK07162.1"/>
    </source>
</evidence>
<name>A0A4R9G6F7_9LEPT</name>
<comment type="caution">
    <text evidence="1">The sequence shown here is derived from an EMBL/GenBank/DDBJ whole genome shotgun (WGS) entry which is preliminary data.</text>
</comment>
<dbReference type="EMBL" id="RQEP01000005">
    <property type="protein sequence ID" value="TGK07162.1"/>
    <property type="molecule type" value="Genomic_DNA"/>
</dbReference>
<reference evidence="1" key="1">
    <citation type="journal article" date="2019" name="PLoS Negl. Trop. Dis.">
        <title>Revisiting the worldwide diversity of Leptospira species in the environment.</title>
        <authorList>
            <person name="Vincent A.T."/>
            <person name="Schiettekatte O."/>
            <person name="Bourhy P."/>
            <person name="Veyrier F.J."/>
            <person name="Picardeau M."/>
        </authorList>
    </citation>
    <scope>NUCLEOTIDE SEQUENCE [LARGE SCALE GENOMIC DNA]</scope>
    <source>
        <strain evidence="1">SSS9</strain>
    </source>
</reference>
<dbReference type="OrthoDB" id="340781at2"/>
<organism evidence="1 2">
    <name type="scientific">Leptospira semungkisensis</name>
    <dbReference type="NCBI Taxonomy" id="2484985"/>
    <lineage>
        <taxon>Bacteria</taxon>
        <taxon>Pseudomonadati</taxon>
        <taxon>Spirochaetota</taxon>
        <taxon>Spirochaetia</taxon>
        <taxon>Leptospirales</taxon>
        <taxon>Leptospiraceae</taxon>
        <taxon>Leptospira</taxon>
    </lineage>
</organism>
<sequence>MKEESGLNKINTGEFKKVLEELGLSEENLSNRIAVQTLSKRWADIIGPIYANHSEPYSIQGDALVIVTSHTAYKQEILFMRKRILSYSIRYLGKDIIRKIEVRIGNLSPKQAKQPIKPVDKTGLDGKQDLISLIEKETDPIAKKRLLELIEFL</sequence>
<gene>
    <name evidence="1" type="ORF">EHO59_03380</name>
</gene>
<accession>A0A4R9G6F7</accession>
<protein>
    <submittedName>
        <fullName evidence="1">DUF721 domain-containing protein</fullName>
    </submittedName>
</protein>
<dbReference type="Pfam" id="PF05258">
    <property type="entry name" value="DciA"/>
    <property type="match status" value="1"/>
</dbReference>
<dbReference type="PANTHER" id="PTHR36456:SF1">
    <property type="entry name" value="UPF0232 PROTEIN SCO3875"/>
    <property type="match status" value="1"/>
</dbReference>
<dbReference type="PANTHER" id="PTHR36456">
    <property type="entry name" value="UPF0232 PROTEIN SCO3875"/>
    <property type="match status" value="1"/>
</dbReference>
<dbReference type="InterPro" id="IPR007922">
    <property type="entry name" value="DciA-like"/>
</dbReference>
<proteinExistence type="predicted"/>
<dbReference type="Proteomes" id="UP000297453">
    <property type="component" value="Unassembled WGS sequence"/>
</dbReference>
<dbReference type="RefSeq" id="WP_135584736.1">
    <property type="nucleotide sequence ID" value="NZ_RQEP01000005.1"/>
</dbReference>